<reference evidence="3" key="1">
    <citation type="journal article" date="2020" name="Stud. Mycol.">
        <title>101 Dothideomycetes genomes: a test case for predicting lifestyles and emergence of pathogens.</title>
        <authorList>
            <person name="Haridas S."/>
            <person name="Albert R."/>
            <person name="Binder M."/>
            <person name="Bloem J."/>
            <person name="Labutti K."/>
            <person name="Salamov A."/>
            <person name="Andreopoulos B."/>
            <person name="Baker S."/>
            <person name="Barry K."/>
            <person name="Bills G."/>
            <person name="Bluhm B."/>
            <person name="Cannon C."/>
            <person name="Castanera R."/>
            <person name="Culley D."/>
            <person name="Daum C."/>
            <person name="Ezra D."/>
            <person name="Gonzalez J."/>
            <person name="Henrissat B."/>
            <person name="Kuo A."/>
            <person name="Liang C."/>
            <person name="Lipzen A."/>
            <person name="Lutzoni F."/>
            <person name="Magnuson J."/>
            <person name="Mondo S."/>
            <person name="Nolan M."/>
            <person name="Ohm R."/>
            <person name="Pangilinan J."/>
            <person name="Park H.-J."/>
            <person name="Ramirez L."/>
            <person name="Alfaro M."/>
            <person name="Sun H."/>
            <person name="Tritt A."/>
            <person name="Yoshinaga Y."/>
            <person name="Zwiers L.-H."/>
            <person name="Turgeon B."/>
            <person name="Goodwin S."/>
            <person name="Spatafora J."/>
            <person name="Crous P."/>
            <person name="Grigoriev I."/>
        </authorList>
    </citation>
    <scope>NUCLEOTIDE SEQUENCE</scope>
    <source>
        <strain evidence="3">CBS 122367</strain>
    </source>
</reference>
<dbReference type="EMBL" id="MU005574">
    <property type="protein sequence ID" value="KAF2688151.1"/>
    <property type="molecule type" value="Genomic_DNA"/>
</dbReference>
<keyword evidence="2" id="KW-0472">Membrane</keyword>
<feature type="region of interest" description="Disordered" evidence="1">
    <location>
        <begin position="284"/>
        <end position="303"/>
    </location>
</feature>
<proteinExistence type="predicted"/>
<protein>
    <submittedName>
        <fullName evidence="3">Uncharacterized protein</fullName>
    </submittedName>
</protein>
<feature type="compositionally biased region" description="Basic and acidic residues" evidence="1">
    <location>
        <begin position="294"/>
        <end position="303"/>
    </location>
</feature>
<evidence type="ECO:0000256" key="1">
    <source>
        <dbReference type="SAM" id="MobiDB-lite"/>
    </source>
</evidence>
<keyword evidence="4" id="KW-1185">Reference proteome</keyword>
<evidence type="ECO:0000313" key="4">
    <source>
        <dbReference type="Proteomes" id="UP000799291"/>
    </source>
</evidence>
<sequence length="779" mass="86566">MLPLLVAPFLFNEGVGNILPGVPIPTPITDDTRSSITKRSDVIPTINLGDIRQYVFDQGARHPDIPTLGKRDVSIAPEGFHNVIPENGITIGLGEEIAEEVRKIVEEKCKDNKNLQVCIGEVHQTLAKTQLNTHTKRFVLLTAGAVAVFIQWVIPAIIALGVVGGAVLIESNKQAKVHLPHEENGPLAQIENLGDDVSEIAFSTGNGDEVDVVATVTITPTPTPTPNPGQRISLEEITADSGEDKKGDILIHIPEDLDRRLKDYLGILGLQQVRDTCEEDRKAHAISKRSRIGSRADEPPPVTERCRTAIRDLSRSGVFTIDDETNMQLVPANPDNPANLETHPDGAAVPEFNIDDVNAAIILARQYQERRGANGRPGVNPFYRSLIVASLVLRYVQEVSLVVNEIQEVVSIIKWSVENIQRVTQKDAECQADLVCFSEDCKGYEEKSSFPVVDDEPYLEQTGSCTMKSNRGCSCEVLSEPIVRRIPDGYFENLQQFMQDIDDSVSHPTCSTDDSINFDTARFDEAIGSACHDHNELRRKKRHGAAISKRDDFAYYNTDKDNLRWKLSWDDGGGKCALKCEDVFKQMLHYDKCRWWGGAAKKGSVPTECGQASYEVDYVPPPAPPLPPSEPQLPENWSQYLIILDHEISGPGNWKLTWELFADPWGVNAKVEGPATYFDVGATSMEIHINVDDADNKDKAKIRFTIADRFNPTEKRDAPWYAGPNGDMGQEFYGLNWCGIAEKDSDWHDDNGVWKRKVRCGFSKDFAFVFQTGSFQGIV</sequence>
<accession>A0A6G1JD50</accession>
<gene>
    <name evidence="3" type="ORF">K458DRAFT_361135</name>
</gene>
<dbReference type="AlphaFoldDB" id="A0A6G1JD50"/>
<keyword evidence="2" id="KW-1133">Transmembrane helix</keyword>
<keyword evidence="2" id="KW-0812">Transmembrane</keyword>
<evidence type="ECO:0000313" key="3">
    <source>
        <dbReference type="EMBL" id="KAF2688151.1"/>
    </source>
</evidence>
<dbReference type="Proteomes" id="UP000799291">
    <property type="component" value="Unassembled WGS sequence"/>
</dbReference>
<dbReference type="OrthoDB" id="3793221at2759"/>
<feature type="transmembrane region" description="Helical" evidence="2">
    <location>
        <begin position="138"/>
        <end position="169"/>
    </location>
</feature>
<name>A0A6G1JD50_9PLEO</name>
<organism evidence="3 4">
    <name type="scientific">Lentithecium fluviatile CBS 122367</name>
    <dbReference type="NCBI Taxonomy" id="1168545"/>
    <lineage>
        <taxon>Eukaryota</taxon>
        <taxon>Fungi</taxon>
        <taxon>Dikarya</taxon>
        <taxon>Ascomycota</taxon>
        <taxon>Pezizomycotina</taxon>
        <taxon>Dothideomycetes</taxon>
        <taxon>Pleosporomycetidae</taxon>
        <taxon>Pleosporales</taxon>
        <taxon>Massarineae</taxon>
        <taxon>Lentitheciaceae</taxon>
        <taxon>Lentithecium</taxon>
    </lineage>
</organism>
<evidence type="ECO:0000256" key="2">
    <source>
        <dbReference type="SAM" id="Phobius"/>
    </source>
</evidence>